<feature type="compositionally biased region" description="Basic and acidic residues" evidence="1">
    <location>
        <begin position="210"/>
        <end position="223"/>
    </location>
</feature>
<keyword evidence="3" id="KW-1185">Reference proteome</keyword>
<feature type="compositionally biased region" description="Low complexity" evidence="1">
    <location>
        <begin position="14"/>
        <end position="26"/>
    </location>
</feature>
<dbReference type="KEGG" id="lmat:92515706"/>
<reference evidence="3" key="2">
    <citation type="journal article" date="2021" name="Sci. Data">
        <title>Chromosome-scale genome sequencing, assembly and annotation of six genomes from subfamily Leishmaniinae.</title>
        <authorList>
            <person name="Almutairi H."/>
            <person name="Urbaniak M.D."/>
            <person name="Bates M.D."/>
            <person name="Jariyapan N."/>
            <person name="Kwakye-Nuako G."/>
            <person name="Thomaz Soccol V."/>
            <person name="Al-Salem W.S."/>
            <person name="Dillon R.J."/>
            <person name="Bates P.A."/>
            <person name="Gatherer D."/>
        </authorList>
    </citation>
    <scope>NUCLEOTIDE SEQUENCE [LARGE SCALE GENOMIC DNA]</scope>
</reference>
<feature type="compositionally biased region" description="Pro residues" evidence="1">
    <location>
        <begin position="73"/>
        <end position="85"/>
    </location>
</feature>
<accession>A0A836HPZ2</accession>
<feature type="region of interest" description="Disordered" evidence="1">
    <location>
        <begin position="1"/>
        <end position="124"/>
    </location>
</feature>
<sequence>MQQPEAMANLGGQTTKKTYVTTYTTDVDPRTLPDFDTRGAVPAEGWRGDGGPGERRASARLAPSRPHDWQGHPNPPRPAYGPPPSHHSGAPSRGRGYRPHPPPTPHHGEHGYGEASASTSSATTSLMSTAMSAGKGSLHRLRKRYTTTTVTTITTTTILLPRMQEAYVFPPVTSHHVDQQHNAGESALPYAITGGDTHGDAESLQPRLHRIENGGDKGSRLEEASALSGSRLVPSKPQRSPNGEVSQAWKFHQHTANQVETESRGRLPTLQDLGITSYFTRDDVGTGGVAPKRREAPYAPASSSPSDSGTPLRQQPWVAGETRCEVEGGKRYY</sequence>
<dbReference type="EMBL" id="JAFEUZ010000016">
    <property type="protein sequence ID" value="KAG5482036.1"/>
    <property type="molecule type" value="Genomic_DNA"/>
</dbReference>
<gene>
    <name evidence="2" type="ORF">LSCM1_05751</name>
</gene>
<dbReference type="AlphaFoldDB" id="A0A836HPZ2"/>
<feature type="region of interest" description="Disordered" evidence="1">
    <location>
        <begin position="210"/>
        <end position="244"/>
    </location>
</feature>
<name>A0A836HPZ2_9TRYP</name>
<feature type="compositionally biased region" description="Basic and acidic residues" evidence="1">
    <location>
        <begin position="27"/>
        <end position="37"/>
    </location>
</feature>
<protein>
    <submittedName>
        <fullName evidence="2">Uncharacterized protein</fullName>
    </submittedName>
</protein>
<dbReference type="GeneID" id="92515706"/>
<dbReference type="OrthoDB" id="264183at2759"/>
<comment type="caution">
    <text evidence="2">The sequence shown here is derived from an EMBL/GenBank/DDBJ whole genome shotgun (WGS) entry which is preliminary data.</text>
</comment>
<evidence type="ECO:0000256" key="1">
    <source>
        <dbReference type="SAM" id="MobiDB-lite"/>
    </source>
</evidence>
<evidence type="ECO:0000313" key="3">
    <source>
        <dbReference type="Proteomes" id="UP000673552"/>
    </source>
</evidence>
<evidence type="ECO:0000313" key="2">
    <source>
        <dbReference type="EMBL" id="KAG5482036.1"/>
    </source>
</evidence>
<organism evidence="2 3">
    <name type="scientific">Leishmania martiniquensis</name>
    <dbReference type="NCBI Taxonomy" id="1580590"/>
    <lineage>
        <taxon>Eukaryota</taxon>
        <taxon>Discoba</taxon>
        <taxon>Euglenozoa</taxon>
        <taxon>Kinetoplastea</taxon>
        <taxon>Metakinetoplastina</taxon>
        <taxon>Trypanosomatida</taxon>
        <taxon>Trypanosomatidae</taxon>
        <taxon>Leishmaniinae</taxon>
        <taxon>Leishmania</taxon>
    </lineage>
</organism>
<proteinExistence type="predicted"/>
<feature type="compositionally biased region" description="Low complexity" evidence="1">
    <location>
        <begin position="297"/>
        <end position="308"/>
    </location>
</feature>
<dbReference type="RefSeq" id="XP_067179829.1">
    <property type="nucleotide sequence ID" value="XM_067323194.1"/>
</dbReference>
<feature type="region of interest" description="Disordered" evidence="1">
    <location>
        <begin position="279"/>
        <end position="333"/>
    </location>
</feature>
<reference evidence="3" key="1">
    <citation type="journal article" date="2021" name="Microbiol. Resour. Announc.">
        <title>LGAAP: Leishmaniinae Genome Assembly and Annotation Pipeline.</title>
        <authorList>
            <person name="Almutairi H."/>
            <person name="Urbaniak M.D."/>
            <person name="Bates M.D."/>
            <person name="Jariyapan N."/>
            <person name="Kwakye-Nuako G."/>
            <person name="Thomaz-Soccol V."/>
            <person name="Al-Salem W.S."/>
            <person name="Dillon R.J."/>
            <person name="Bates P.A."/>
            <person name="Gatherer D."/>
        </authorList>
    </citation>
    <scope>NUCLEOTIDE SEQUENCE [LARGE SCALE GENOMIC DNA]</scope>
</reference>
<feature type="compositionally biased region" description="Basic and acidic residues" evidence="1">
    <location>
        <begin position="322"/>
        <end position="333"/>
    </location>
</feature>
<feature type="compositionally biased region" description="Low complexity" evidence="1">
    <location>
        <begin position="113"/>
        <end position="124"/>
    </location>
</feature>
<dbReference type="Proteomes" id="UP000673552">
    <property type="component" value="Unassembled WGS sequence"/>
</dbReference>